<feature type="domain" description="TNase-like" evidence="2">
    <location>
        <begin position="34"/>
        <end position="149"/>
    </location>
</feature>
<feature type="chain" id="PRO_5046861489" evidence="1">
    <location>
        <begin position="23"/>
        <end position="227"/>
    </location>
</feature>
<evidence type="ECO:0000313" key="4">
    <source>
        <dbReference type="Proteomes" id="UP001320899"/>
    </source>
</evidence>
<dbReference type="PANTHER" id="PTHR12302">
    <property type="entry name" value="EBNA2 BINDING PROTEIN P100"/>
    <property type="match status" value="1"/>
</dbReference>
<keyword evidence="1" id="KW-0732">Signal</keyword>
<reference evidence="3 4" key="1">
    <citation type="submission" date="2022-10" db="EMBL/GenBank/DDBJ databases">
        <title>Ruegeria sp. nov., isolated from ocean surface sediments.</title>
        <authorList>
            <person name="He W."/>
            <person name="Xue H.-P."/>
            <person name="Zhang D.-F."/>
        </authorList>
    </citation>
    <scope>NUCLEOTIDE SEQUENCE [LARGE SCALE GENOMIC DNA]</scope>
    <source>
        <strain evidence="3 4">XHP0148</strain>
    </source>
</reference>
<evidence type="ECO:0000313" key="3">
    <source>
        <dbReference type="EMBL" id="MCV2890671.1"/>
    </source>
</evidence>
<sequence>MTRLLKSILFCLFFPLAVPLIAGEPGEVDGRASVIDGDTIEIRGIRIRLHGIDAPESGQSCHDAQDRIWRCGQKSALALADQIGRSVASCLVSDTDRYGRLIATCAADGRDLNAWMVAQGWAVAYRKYSHDYVAQERAAREAGLGIWQGRFTRPDLWRKGQRTSPAAPVRSDPAECAIKGNINSKGQRIYHLPGTEWYDRTRINETKGERWFCSEAEARKAGWRPAR</sequence>
<proteinExistence type="predicted"/>
<evidence type="ECO:0000256" key="1">
    <source>
        <dbReference type="SAM" id="SignalP"/>
    </source>
</evidence>
<name>A0ABT3ARG9_9RHOB</name>
<comment type="caution">
    <text evidence="3">The sequence shown here is derived from an EMBL/GenBank/DDBJ whole genome shotgun (WGS) entry which is preliminary data.</text>
</comment>
<feature type="signal peptide" evidence="1">
    <location>
        <begin position="1"/>
        <end position="22"/>
    </location>
</feature>
<dbReference type="RefSeq" id="WP_263830294.1">
    <property type="nucleotide sequence ID" value="NZ_JAOWLB010000020.1"/>
</dbReference>
<dbReference type="InterPro" id="IPR035437">
    <property type="entry name" value="SNase_OB-fold_sf"/>
</dbReference>
<dbReference type="Gene3D" id="2.40.50.90">
    <property type="match status" value="1"/>
</dbReference>
<dbReference type="SMART" id="SM00318">
    <property type="entry name" value="SNc"/>
    <property type="match status" value="1"/>
</dbReference>
<gene>
    <name evidence="3" type="ORF">OE747_20220</name>
</gene>
<dbReference type="SUPFAM" id="SSF50199">
    <property type="entry name" value="Staphylococcal nuclease"/>
    <property type="match status" value="1"/>
</dbReference>
<dbReference type="Proteomes" id="UP001320899">
    <property type="component" value="Unassembled WGS sequence"/>
</dbReference>
<dbReference type="PANTHER" id="PTHR12302:SF26">
    <property type="entry name" value="BLR1266 PROTEIN"/>
    <property type="match status" value="1"/>
</dbReference>
<evidence type="ECO:0000259" key="2">
    <source>
        <dbReference type="PROSITE" id="PS50830"/>
    </source>
</evidence>
<protein>
    <submittedName>
        <fullName evidence="3">Thermonuclease family protein</fullName>
    </submittedName>
</protein>
<dbReference type="Pfam" id="PF00565">
    <property type="entry name" value="SNase"/>
    <property type="match status" value="1"/>
</dbReference>
<dbReference type="PROSITE" id="PS50830">
    <property type="entry name" value="TNASE_3"/>
    <property type="match status" value="1"/>
</dbReference>
<dbReference type="EMBL" id="JAOWLB010000020">
    <property type="protein sequence ID" value="MCV2890671.1"/>
    <property type="molecule type" value="Genomic_DNA"/>
</dbReference>
<dbReference type="InterPro" id="IPR016071">
    <property type="entry name" value="Staphylococal_nuclease_OB-fold"/>
</dbReference>
<accession>A0ABT3ARG9</accession>
<keyword evidence="4" id="KW-1185">Reference proteome</keyword>
<organism evidence="3 4">
    <name type="scientific">Ruegeria aquimaris</name>
    <dbReference type="NCBI Taxonomy" id="2984333"/>
    <lineage>
        <taxon>Bacteria</taxon>
        <taxon>Pseudomonadati</taxon>
        <taxon>Pseudomonadota</taxon>
        <taxon>Alphaproteobacteria</taxon>
        <taxon>Rhodobacterales</taxon>
        <taxon>Roseobacteraceae</taxon>
        <taxon>Ruegeria</taxon>
    </lineage>
</organism>